<evidence type="ECO:0000313" key="3">
    <source>
        <dbReference type="Proteomes" id="UP000319908"/>
    </source>
</evidence>
<organism evidence="2 3">
    <name type="scientific">Allorhodopirellula heiligendammensis</name>
    <dbReference type="NCBI Taxonomy" id="2714739"/>
    <lineage>
        <taxon>Bacteria</taxon>
        <taxon>Pseudomonadati</taxon>
        <taxon>Planctomycetota</taxon>
        <taxon>Planctomycetia</taxon>
        <taxon>Pirellulales</taxon>
        <taxon>Pirellulaceae</taxon>
        <taxon>Allorhodopirellula</taxon>
    </lineage>
</organism>
<keyword evidence="3" id="KW-1185">Reference proteome</keyword>
<evidence type="ECO:0000313" key="2">
    <source>
        <dbReference type="EMBL" id="TWU05370.1"/>
    </source>
</evidence>
<protein>
    <recommendedName>
        <fullName evidence="4">Yip1 domain protein</fullName>
    </recommendedName>
</protein>
<evidence type="ECO:0000256" key="1">
    <source>
        <dbReference type="SAM" id="Phobius"/>
    </source>
</evidence>
<reference evidence="2 3" key="1">
    <citation type="journal article" date="2020" name="Antonie Van Leeuwenhoek">
        <title>Rhodopirellula heiligendammensis sp. nov., Rhodopirellula pilleata sp. nov., and Rhodopirellula solitaria sp. nov. isolated from natural or artificial marine surfaces in Northern Germany and California, USA, and emended description of the genus Rhodopirellula.</title>
        <authorList>
            <person name="Kallscheuer N."/>
            <person name="Wiegand S."/>
            <person name="Jogler M."/>
            <person name="Boedeker C."/>
            <person name="Peeters S.H."/>
            <person name="Rast P."/>
            <person name="Heuer A."/>
            <person name="Jetten M.S.M."/>
            <person name="Rohde M."/>
            <person name="Jogler C."/>
        </authorList>
    </citation>
    <scope>NUCLEOTIDE SEQUENCE [LARGE SCALE GENOMIC DNA]</scope>
    <source>
        <strain evidence="2 3">Poly21</strain>
    </source>
</reference>
<dbReference type="EMBL" id="SJPU01000021">
    <property type="protein sequence ID" value="TWU05370.1"/>
    <property type="molecule type" value="Genomic_DNA"/>
</dbReference>
<feature type="transmembrane region" description="Helical" evidence="1">
    <location>
        <begin position="41"/>
        <end position="66"/>
    </location>
</feature>
<keyword evidence="1" id="KW-1133">Transmembrane helix</keyword>
<feature type="transmembrane region" description="Helical" evidence="1">
    <location>
        <begin position="158"/>
        <end position="182"/>
    </location>
</feature>
<accession>A0A5C6B0D4</accession>
<keyword evidence="1" id="KW-0472">Membrane</keyword>
<feature type="transmembrane region" description="Helical" evidence="1">
    <location>
        <begin position="87"/>
        <end position="106"/>
    </location>
</feature>
<dbReference type="AlphaFoldDB" id="A0A5C6B0D4"/>
<comment type="caution">
    <text evidence="2">The sequence shown here is derived from an EMBL/GenBank/DDBJ whole genome shotgun (WGS) entry which is preliminary data.</text>
</comment>
<evidence type="ECO:0008006" key="4">
    <source>
        <dbReference type="Google" id="ProtNLM"/>
    </source>
</evidence>
<sequence>MRIDRNSLSVLNPPRQPTAAILCGIGLTPHTNPLSDADMSFAPILGLIIASLIGIGVGTFFLRAAVAAVNKLQLWNRQTEIVQEPSFGAAFGALLVSALLSVAVALGTKFMVNLAYSGLDNSSSYARIFTVVIYLPITLVGTVAIFKDCLKATIRQAALIVLLYHLIAVGVVGAVVLLYAFLL</sequence>
<dbReference type="Proteomes" id="UP000319908">
    <property type="component" value="Unassembled WGS sequence"/>
</dbReference>
<proteinExistence type="predicted"/>
<gene>
    <name evidence="2" type="ORF">Poly21_57210</name>
</gene>
<keyword evidence="1" id="KW-0812">Transmembrane</keyword>
<name>A0A5C6B0D4_9BACT</name>
<feature type="transmembrane region" description="Helical" evidence="1">
    <location>
        <begin position="126"/>
        <end position="146"/>
    </location>
</feature>